<dbReference type="PANTHER" id="PTHR21047">
    <property type="entry name" value="DTDP-6-DEOXY-D-GLUCOSE-3,5 EPIMERASE"/>
    <property type="match status" value="1"/>
</dbReference>
<comment type="caution">
    <text evidence="6">The sequence shown here is derived from an EMBL/GenBank/DDBJ whole genome shotgun (WGS) entry which is preliminary data.</text>
</comment>
<dbReference type="InterPro" id="IPR011051">
    <property type="entry name" value="RmlC_Cupin_sf"/>
</dbReference>
<dbReference type="EMBL" id="JBGMEK010000091">
    <property type="protein sequence ID" value="MFA0813399.1"/>
    <property type="molecule type" value="Genomic_DNA"/>
</dbReference>
<comment type="pathway">
    <text evidence="5">Carbohydrate biosynthesis; dTDP-L-rhamnose biosynthesis.</text>
</comment>
<dbReference type="CDD" id="cd00438">
    <property type="entry name" value="cupin_RmlC"/>
    <property type="match status" value="1"/>
</dbReference>
<dbReference type="Gene3D" id="2.60.120.10">
    <property type="entry name" value="Jelly Rolls"/>
    <property type="match status" value="1"/>
</dbReference>
<reference evidence="6 7" key="1">
    <citation type="submission" date="2024-08" db="EMBL/GenBank/DDBJ databases">
        <authorList>
            <person name="Ishaq N."/>
        </authorList>
    </citation>
    <scope>NUCLEOTIDE SEQUENCE [LARGE SCALE GENOMIC DNA]</scope>
    <source>
        <strain evidence="6 7">DSM 18651</strain>
    </source>
</reference>
<evidence type="ECO:0000313" key="6">
    <source>
        <dbReference type="EMBL" id="MFA0813399.1"/>
    </source>
</evidence>
<dbReference type="InterPro" id="IPR000888">
    <property type="entry name" value="RmlC-like"/>
</dbReference>
<dbReference type="InterPro" id="IPR014710">
    <property type="entry name" value="RmlC-like_jellyroll"/>
</dbReference>
<name>A0ABV4P5W7_9GAMM</name>
<gene>
    <name evidence="6" type="primary">rfbC</name>
    <name evidence="6" type="ORF">ACCI49_21110</name>
</gene>
<comment type="similarity">
    <text evidence="5">Belongs to the dTDP-4-dehydrorhamnose 3,5-epimerase family.</text>
</comment>
<proteinExistence type="inferred from homology"/>
<evidence type="ECO:0000256" key="1">
    <source>
        <dbReference type="ARBA" id="ARBA00001298"/>
    </source>
</evidence>
<accession>A0ABV4P5W7</accession>
<dbReference type="Proteomes" id="UP001569428">
    <property type="component" value="Unassembled WGS sequence"/>
</dbReference>
<comment type="subunit">
    <text evidence="5">Homodimer.</text>
</comment>
<dbReference type="SUPFAM" id="SSF51182">
    <property type="entry name" value="RmlC-like cupins"/>
    <property type="match status" value="1"/>
</dbReference>
<protein>
    <recommendedName>
        <fullName evidence="4 5">dTDP-4-dehydrorhamnose 3,5-epimerase</fullName>
        <ecNumber evidence="3 5">5.1.3.13</ecNumber>
    </recommendedName>
    <alternativeName>
        <fullName evidence="5">Thymidine diphospho-4-keto-rhamnose 3,5-epimerase</fullName>
    </alternativeName>
</protein>
<keyword evidence="7" id="KW-1185">Reference proteome</keyword>
<comment type="catalytic activity">
    <reaction evidence="1 5">
        <text>dTDP-4-dehydro-6-deoxy-alpha-D-glucose = dTDP-4-dehydro-beta-L-rhamnose</text>
        <dbReference type="Rhea" id="RHEA:16969"/>
        <dbReference type="ChEBI" id="CHEBI:57649"/>
        <dbReference type="ChEBI" id="CHEBI:62830"/>
        <dbReference type="EC" id="5.1.3.13"/>
    </reaction>
</comment>
<dbReference type="NCBIfam" id="TIGR01221">
    <property type="entry name" value="rmlC"/>
    <property type="match status" value="1"/>
</dbReference>
<evidence type="ECO:0000256" key="2">
    <source>
        <dbReference type="ARBA" id="ARBA00001997"/>
    </source>
</evidence>
<evidence type="ECO:0000313" key="7">
    <source>
        <dbReference type="Proteomes" id="UP001569428"/>
    </source>
</evidence>
<dbReference type="EC" id="5.1.3.13" evidence="3 5"/>
<evidence type="ECO:0000256" key="4">
    <source>
        <dbReference type="ARBA" id="ARBA00019595"/>
    </source>
</evidence>
<dbReference type="Pfam" id="PF00908">
    <property type="entry name" value="dTDP_sugar_isom"/>
    <property type="match status" value="1"/>
</dbReference>
<sequence length="179" mass="21023">MFNSHTPDVKIIQPKVISEERGYSFECFREDIFNQGCVQSNFIQENHIRSFRGVLRGLHYQAKMTQGKLVRVTYGSVFDVDLRKGSSSFGKWVRIHLSDENHKELWIPEGFAQGFYVTSEIADFTYKCTNYYAPEYEYSILWNDPDLRISWLLATGEHPKISDKDRNAGYFRDAKYFKC</sequence>
<dbReference type="PANTHER" id="PTHR21047:SF2">
    <property type="entry name" value="THYMIDINE DIPHOSPHO-4-KETO-RHAMNOSE 3,5-EPIMERASE"/>
    <property type="match status" value="1"/>
</dbReference>
<evidence type="ECO:0000256" key="5">
    <source>
        <dbReference type="RuleBase" id="RU364069"/>
    </source>
</evidence>
<comment type="function">
    <text evidence="2 5">Catalyzes the epimerization of the C3' and C5'positions of dTDP-6-deoxy-D-xylo-4-hexulose, forming dTDP-6-deoxy-L-lyxo-4-hexulose.</text>
</comment>
<dbReference type="GO" id="GO:0008830">
    <property type="term" value="F:dTDP-4-dehydrorhamnose 3,5-epimerase activity"/>
    <property type="evidence" value="ECO:0007669"/>
    <property type="project" value="UniProtKB-EC"/>
</dbReference>
<organism evidence="6 7">
    <name type="scientific">Microbulbifer epialgicus</name>
    <dbReference type="NCBI Taxonomy" id="393907"/>
    <lineage>
        <taxon>Bacteria</taxon>
        <taxon>Pseudomonadati</taxon>
        <taxon>Pseudomonadota</taxon>
        <taxon>Gammaproteobacteria</taxon>
        <taxon>Cellvibrionales</taxon>
        <taxon>Microbulbiferaceae</taxon>
        <taxon>Microbulbifer</taxon>
    </lineage>
</organism>
<keyword evidence="5 6" id="KW-0413">Isomerase</keyword>
<evidence type="ECO:0000256" key="3">
    <source>
        <dbReference type="ARBA" id="ARBA00012098"/>
    </source>
</evidence>
<dbReference type="RefSeq" id="WP_371841213.1">
    <property type="nucleotide sequence ID" value="NZ_JBGMEK010000091.1"/>
</dbReference>